<reference evidence="2 3" key="1">
    <citation type="journal article" date="2024" name="Int. J. Mol. Sci.">
        <title>Exploration of Alicyclobacillus spp. Genome in Search of Antibiotic Resistance.</title>
        <authorList>
            <person name="Bucka-Kolendo J."/>
            <person name="Kiousi D.E."/>
            <person name="Dekowska A."/>
            <person name="Mikolajczuk-Szczyrba A."/>
            <person name="Karadedos D.M."/>
            <person name="Michael P."/>
            <person name="Galanis A."/>
            <person name="Sokolowska B."/>
        </authorList>
    </citation>
    <scope>NUCLEOTIDE SEQUENCE [LARGE SCALE GENOMIC DNA]</scope>
    <source>
        <strain evidence="2 3">KKP 3000</strain>
    </source>
</reference>
<dbReference type="EMBL" id="JBDXSU010000028">
    <property type="protein sequence ID" value="MFB5192766.1"/>
    <property type="molecule type" value="Genomic_DNA"/>
</dbReference>
<accession>A0ABV5AKW2</accession>
<protein>
    <submittedName>
        <fullName evidence="2">Uncharacterized protein</fullName>
    </submittedName>
</protein>
<evidence type="ECO:0000313" key="3">
    <source>
        <dbReference type="Proteomes" id="UP001579974"/>
    </source>
</evidence>
<feature type="compositionally biased region" description="Basic residues" evidence="1">
    <location>
        <begin position="1"/>
        <end position="14"/>
    </location>
</feature>
<feature type="region of interest" description="Disordered" evidence="1">
    <location>
        <begin position="1"/>
        <end position="42"/>
    </location>
</feature>
<organism evidence="2 3">
    <name type="scientific">Alicyclobacillus fastidiosus</name>
    <dbReference type="NCBI Taxonomy" id="392011"/>
    <lineage>
        <taxon>Bacteria</taxon>
        <taxon>Bacillati</taxon>
        <taxon>Bacillota</taxon>
        <taxon>Bacilli</taxon>
        <taxon>Bacillales</taxon>
        <taxon>Alicyclobacillaceae</taxon>
        <taxon>Alicyclobacillus</taxon>
    </lineage>
</organism>
<keyword evidence="3" id="KW-1185">Reference proteome</keyword>
<proteinExistence type="predicted"/>
<sequence>MGSRHSKVGKRKAPRGNEGPKTKISTQSVAENVATVPDGSDLWDSVTPQDLRELINRYGHWGLRFPAKVVTQLLDEISRLEGQA</sequence>
<dbReference type="RefSeq" id="WP_275473199.1">
    <property type="nucleotide sequence ID" value="NZ_CP162940.1"/>
</dbReference>
<dbReference type="Proteomes" id="UP001579974">
    <property type="component" value="Unassembled WGS sequence"/>
</dbReference>
<gene>
    <name evidence="2" type="ORF">KKP3000_001980</name>
</gene>
<name>A0ABV5AKW2_9BACL</name>
<comment type="caution">
    <text evidence="2">The sequence shown here is derived from an EMBL/GenBank/DDBJ whole genome shotgun (WGS) entry which is preliminary data.</text>
</comment>
<evidence type="ECO:0000313" key="2">
    <source>
        <dbReference type="EMBL" id="MFB5192766.1"/>
    </source>
</evidence>
<evidence type="ECO:0000256" key="1">
    <source>
        <dbReference type="SAM" id="MobiDB-lite"/>
    </source>
</evidence>